<reference evidence="5 6" key="1">
    <citation type="submission" date="2013-09" db="EMBL/GenBank/DDBJ databases">
        <title>Genome sequencing of Arenimonas oryziterrae.</title>
        <authorList>
            <person name="Chen F."/>
            <person name="Wang G."/>
        </authorList>
    </citation>
    <scope>NUCLEOTIDE SEQUENCE [LARGE SCALE GENOMIC DNA]</scope>
    <source>
        <strain evidence="5 6">YC6267</strain>
    </source>
</reference>
<organism evidence="5 6">
    <name type="scientific">Arenimonas oryziterrae DSM 21050 = YC6267</name>
    <dbReference type="NCBI Taxonomy" id="1121015"/>
    <lineage>
        <taxon>Bacteria</taxon>
        <taxon>Pseudomonadati</taxon>
        <taxon>Pseudomonadota</taxon>
        <taxon>Gammaproteobacteria</taxon>
        <taxon>Lysobacterales</taxon>
        <taxon>Lysobacteraceae</taxon>
        <taxon>Arenimonas</taxon>
    </lineage>
</organism>
<protein>
    <recommendedName>
        <fullName evidence="7">Fimbrial protein</fullName>
    </recommendedName>
</protein>
<dbReference type="GO" id="GO:0043107">
    <property type="term" value="P:type IV pilus-dependent motility"/>
    <property type="evidence" value="ECO:0007669"/>
    <property type="project" value="TreeGrafter"/>
</dbReference>
<keyword evidence="3" id="KW-0281">Fimbrium</keyword>
<dbReference type="OrthoDB" id="5767514at2"/>
<dbReference type="InterPro" id="IPR012902">
    <property type="entry name" value="N_methyl_site"/>
</dbReference>
<dbReference type="Proteomes" id="UP000029385">
    <property type="component" value="Unassembled WGS sequence"/>
</dbReference>
<dbReference type="eggNOG" id="COG4969">
    <property type="taxonomic scope" value="Bacteria"/>
</dbReference>
<dbReference type="InterPro" id="IPR001082">
    <property type="entry name" value="Pilin"/>
</dbReference>
<keyword evidence="2" id="KW-0488">Methylation</keyword>
<dbReference type="PANTHER" id="PTHR30093">
    <property type="entry name" value="GENERAL SECRETION PATHWAY PROTEIN G"/>
    <property type="match status" value="1"/>
</dbReference>
<comment type="similarity">
    <text evidence="1 3">Belongs to the N-Me-Phe pilin family.</text>
</comment>
<evidence type="ECO:0000256" key="2">
    <source>
        <dbReference type="ARBA" id="ARBA00022481"/>
    </source>
</evidence>
<proteinExistence type="inferred from homology"/>
<sequence>MKNQKGFTLIELMIVVAIIAILAAIAISQYQDYVAKSQFSEAPSIVDGLKTKVVESYTQTGQCPTNATAGFSPAASYAGRYVLTGTIAGTAPACTITVRFKAAGSVATPLVSQDVVFTGADTGGTFIWRCTSAIAAKYKPQACQ</sequence>
<dbReference type="PROSITE" id="PS00409">
    <property type="entry name" value="PROKAR_NTER_METHYL"/>
    <property type="match status" value="1"/>
</dbReference>
<keyword evidence="4" id="KW-0812">Transmembrane</keyword>
<dbReference type="InterPro" id="IPR045584">
    <property type="entry name" value="Pilin-like"/>
</dbReference>
<evidence type="ECO:0000313" key="5">
    <source>
        <dbReference type="EMBL" id="KFN43119.1"/>
    </source>
</evidence>
<dbReference type="Pfam" id="PF07963">
    <property type="entry name" value="N_methyl"/>
    <property type="match status" value="1"/>
</dbReference>
<name>A0A091AWT1_9GAMM</name>
<dbReference type="NCBIfam" id="TIGR02532">
    <property type="entry name" value="IV_pilin_GFxxxE"/>
    <property type="match status" value="1"/>
</dbReference>
<dbReference type="STRING" id="1121015.GCA_000420545_02469"/>
<feature type="transmembrane region" description="Helical" evidence="4">
    <location>
        <begin position="12"/>
        <end position="30"/>
    </location>
</feature>
<dbReference type="GO" id="GO:0044096">
    <property type="term" value="C:type IV pilus"/>
    <property type="evidence" value="ECO:0007669"/>
    <property type="project" value="TreeGrafter"/>
</dbReference>
<dbReference type="RefSeq" id="WP_022970075.1">
    <property type="nucleotide sequence ID" value="NZ_ATVD01000005.1"/>
</dbReference>
<dbReference type="PANTHER" id="PTHR30093:SF34">
    <property type="entry name" value="PREPILIN PEPTIDASE-DEPENDENT PROTEIN D"/>
    <property type="match status" value="1"/>
</dbReference>
<evidence type="ECO:0008006" key="7">
    <source>
        <dbReference type="Google" id="ProtNLM"/>
    </source>
</evidence>
<keyword evidence="4" id="KW-0472">Membrane</keyword>
<keyword evidence="4" id="KW-1133">Transmembrane helix</keyword>
<keyword evidence="6" id="KW-1185">Reference proteome</keyword>
<accession>A0A091AWT1</accession>
<dbReference type="SUPFAM" id="SSF54523">
    <property type="entry name" value="Pili subunits"/>
    <property type="match status" value="1"/>
</dbReference>
<dbReference type="GO" id="GO:0007155">
    <property type="term" value="P:cell adhesion"/>
    <property type="evidence" value="ECO:0007669"/>
    <property type="project" value="InterPro"/>
</dbReference>
<evidence type="ECO:0000256" key="3">
    <source>
        <dbReference type="RuleBase" id="RU000389"/>
    </source>
</evidence>
<dbReference type="EMBL" id="AVCI01000006">
    <property type="protein sequence ID" value="KFN43119.1"/>
    <property type="molecule type" value="Genomic_DNA"/>
</dbReference>
<dbReference type="Gene3D" id="3.30.700.10">
    <property type="entry name" value="Glycoprotein, Type 4 Pilin"/>
    <property type="match status" value="1"/>
</dbReference>
<evidence type="ECO:0000313" key="6">
    <source>
        <dbReference type="Proteomes" id="UP000029385"/>
    </source>
</evidence>
<evidence type="ECO:0000256" key="4">
    <source>
        <dbReference type="SAM" id="Phobius"/>
    </source>
</evidence>
<dbReference type="Pfam" id="PF00114">
    <property type="entry name" value="Pilin"/>
    <property type="match status" value="1"/>
</dbReference>
<gene>
    <name evidence="5" type="ORF">N789_11190</name>
</gene>
<evidence type="ECO:0000256" key="1">
    <source>
        <dbReference type="ARBA" id="ARBA00005233"/>
    </source>
</evidence>
<comment type="caution">
    <text evidence="5">The sequence shown here is derived from an EMBL/GenBank/DDBJ whole genome shotgun (WGS) entry which is preliminary data.</text>
</comment>
<dbReference type="AlphaFoldDB" id="A0A091AWT1"/>
<dbReference type="PATRIC" id="fig|1121015.4.peg.1716"/>